<dbReference type="OrthoDB" id="9765041at2"/>
<evidence type="ECO:0000313" key="3">
    <source>
        <dbReference type="Proteomes" id="UP000001052"/>
    </source>
</evidence>
<feature type="domain" description="Homocysteine biosynthesis enzyme sulfur-incorporation" evidence="1">
    <location>
        <begin position="21"/>
        <end position="378"/>
    </location>
</feature>
<evidence type="ECO:0000259" key="1">
    <source>
        <dbReference type="Pfam" id="PF01837"/>
    </source>
</evidence>
<dbReference type="Pfam" id="PF01837">
    <property type="entry name" value="HcyBio"/>
    <property type="match status" value="1"/>
</dbReference>
<dbReference type="HOGENOM" id="CLU_043239_0_0_7"/>
<protein>
    <recommendedName>
        <fullName evidence="1">Homocysteine biosynthesis enzyme sulfur-incorporation domain-containing protein</fullName>
    </recommendedName>
</protein>
<evidence type="ECO:0000313" key="2">
    <source>
        <dbReference type="EMBL" id="ACV69751.1"/>
    </source>
</evidence>
<keyword evidence="3" id="KW-1185">Reference proteome</keyword>
<reference evidence="3" key="1">
    <citation type="submission" date="2009-09" db="EMBL/GenBank/DDBJ databases">
        <title>The complete chromosome of Desulfohalobium retbaense DSM 5692.</title>
        <authorList>
            <consortium name="US DOE Joint Genome Institute (JGI-PGF)"/>
            <person name="Lucas S."/>
            <person name="Copeland A."/>
            <person name="Lapidus A."/>
            <person name="Glavina del Rio T."/>
            <person name="Dalin E."/>
            <person name="Tice H."/>
            <person name="Bruce D."/>
            <person name="Goodwin L."/>
            <person name="Pitluck S."/>
            <person name="Kyrpides N."/>
            <person name="Mavromatis K."/>
            <person name="Ivanova N."/>
            <person name="Mikhailova N."/>
            <person name="Munk A.C."/>
            <person name="Brettin T."/>
            <person name="Detter J.C."/>
            <person name="Han C."/>
            <person name="Tapia R."/>
            <person name="Larimer F."/>
            <person name="Land M."/>
            <person name="Hauser L."/>
            <person name="Markowitz V."/>
            <person name="Cheng J.-F."/>
            <person name="Hugenholtz P."/>
            <person name="Woyke T."/>
            <person name="Wu D."/>
            <person name="Spring S."/>
            <person name="Klenk H.-P."/>
            <person name="Eisen J.A."/>
        </authorList>
    </citation>
    <scope>NUCLEOTIDE SEQUENCE [LARGE SCALE GENOMIC DNA]</scope>
    <source>
        <strain evidence="3">DSM 5692</strain>
    </source>
</reference>
<reference evidence="2 3" key="2">
    <citation type="journal article" date="2010" name="Stand. Genomic Sci.">
        <title>Complete genome sequence of Desulfohalobium retbaense type strain (HR(100)).</title>
        <authorList>
            <person name="Spring S."/>
            <person name="Nolan M."/>
            <person name="Lapidus A."/>
            <person name="Glavina Del Rio T."/>
            <person name="Copeland A."/>
            <person name="Tice H."/>
            <person name="Cheng J.F."/>
            <person name="Lucas S."/>
            <person name="Land M."/>
            <person name="Chen F."/>
            <person name="Bruce D."/>
            <person name="Goodwin L."/>
            <person name="Pitluck S."/>
            <person name="Ivanova N."/>
            <person name="Mavromatis K."/>
            <person name="Mikhailova N."/>
            <person name="Pati A."/>
            <person name="Chen A."/>
            <person name="Palaniappan K."/>
            <person name="Hauser L."/>
            <person name="Chang Y.J."/>
            <person name="Jeffries C.D."/>
            <person name="Munk C."/>
            <person name="Kiss H."/>
            <person name="Chain P."/>
            <person name="Han C."/>
            <person name="Brettin T."/>
            <person name="Detter J.C."/>
            <person name="Schuler E."/>
            <person name="Goker M."/>
            <person name="Rohde M."/>
            <person name="Bristow J."/>
            <person name="Eisen J.A."/>
            <person name="Markowitz V."/>
            <person name="Hugenholtz P."/>
            <person name="Kyrpides N.C."/>
            <person name="Klenk H.P."/>
        </authorList>
    </citation>
    <scope>NUCLEOTIDE SEQUENCE [LARGE SCALE GENOMIC DNA]</scope>
    <source>
        <strain evidence="2 3">DSM 5692</strain>
    </source>
</reference>
<dbReference type="KEGG" id="drt:Dret_2469"/>
<dbReference type="EMBL" id="CP001734">
    <property type="protein sequence ID" value="ACV69751.1"/>
    <property type="molecule type" value="Genomic_DNA"/>
</dbReference>
<dbReference type="RefSeq" id="WP_015752885.1">
    <property type="nucleotide sequence ID" value="NC_013223.1"/>
</dbReference>
<gene>
    <name evidence="2" type="ordered locus">Dret_2469</name>
</gene>
<dbReference type="InterPro" id="IPR002708">
    <property type="entry name" value="HcyBio"/>
</dbReference>
<dbReference type="STRING" id="485915.Dret_2469"/>
<accession>C8X5Q4</accession>
<sequence>MATQVTKTLQEINARIEKGKAVVLNAREMSKLVRSEGKVKAAKEVDVVTTGTFSPMCSSGMVFNIGQQPPTMKVSRMWLNGVPVHCGLAAVDAFLGATEPAEDDPLNKVYPGQFKYGGGHVIEDLIRGKTVHMKAEAYGTDCYPRTALEKDVTLSSFKNCWMFNPRNAYQNYNCAVNLTSRTKYTYMGPLKPNLGNANFATAGELSPLFNDPYFRTIGLGTRIFLGGSVGYVLGSGTQHNPKPSRNERGIPLTPSGTLMVKGEMAGMDPRFARGVSIVGYGCSLSVGLGIPIPVLNEDIAWYTGVSNSEIHMPIVDYGHDYPQGVGRILQHASFEELLGGEIQVNGKSVPTVPVTSATYSLEVADTLKSWIEKGEFLLTEPQEKICSE</sequence>
<name>C8X5Q4_DESRD</name>
<dbReference type="Proteomes" id="UP000001052">
    <property type="component" value="Chromosome"/>
</dbReference>
<dbReference type="eggNOG" id="COG1900">
    <property type="taxonomic scope" value="Bacteria"/>
</dbReference>
<proteinExistence type="predicted"/>
<dbReference type="AlphaFoldDB" id="C8X5Q4"/>
<organism evidence="2 3">
    <name type="scientific">Desulfohalobium retbaense (strain ATCC 49708 / DSM 5692 / JCM 16813 / HR100)</name>
    <dbReference type="NCBI Taxonomy" id="485915"/>
    <lineage>
        <taxon>Bacteria</taxon>
        <taxon>Pseudomonadati</taxon>
        <taxon>Thermodesulfobacteriota</taxon>
        <taxon>Desulfovibrionia</taxon>
        <taxon>Desulfovibrionales</taxon>
        <taxon>Desulfohalobiaceae</taxon>
        <taxon>Desulfohalobium</taxon>
    </lineage>
</organism>